<keyword evidence="1" id="KW-1133">Transmembrane helix</keyword>
<dbReference type="GO" id="GO:0016787">
    <property type="term" value="F:hydrolase activity"/>
    <property type="evidence" value="ECO:0007669"/>
    <property type="project" value="UniProtKB-KW"/>
</dbReference>
<dbReference type="SUPFAM" id="SSF53474">
    <property type="entry name" value="alpha/beta-Hydrolases"/>
    <property type="match status" value="2"/>
</dbReference>
<reference evidence="2" key="2">
    <citation type="journal article" date="2021" name="Microorganisms">
        <title>Bacterial Dimethylsulfoniopropionate Biosynthesis in the East China Sea.</title>
        <authorList>
            <person name="Liu J."/>
            <person name="Zhang Y."/>
            <person name="Liu J."/>
            <person name="Zhong H."/>
            <person name="Williams B.T."/>
            <person name="Zheng Y."/>
            <person name="Curson A.R.J."/>
            <person name="Sun C."/>
            <person name="Sun H."/>
            <person name="Song D."/>
            <person name="Wagner Mackenzie B."/>
            <person name="Bermejo Martinez A."/>
            <person name="Todd J.D."/>
            <person name="Zhang X.H."/>
        </authorList>
    </citation>
    <scope>NUCLEOTIDE SEQUENCE</scope>
    <source>
        <strain evidence="2">AESS21</strain>
    </source>
</reference>
<dbReference type="Gene3D" id="3.40.50.1820">
    <property type="entry name" value="alpha/beta hydrolase"/>
    <property type="match status" value="1"/>
</dbReference>
<keyword evidence="1" id="KW-0472">Membrane</keyword>
<dbReference type="EMBL" id="QTKU01000002">
    <property type="protein sequence ID" value="MBS8260542.1"/>
    <property type="molecule type" value="Genomic_DNA"/>
</dbReference>
<evidence type="ECO:0000313" key="3">
    <source>
        <dbReference type="Proteomes" id="UP000705379"/>
    </source>
</evidence>
<proteinExistence type="predicted"/>
<dbReference type="AlphaFoldDB" id="A0A944GSU9"/>
<keyword evidence="2" id="KW-0378">Hydrolase</keyword>
<dbReference type="Proteomes" id="UP000705379">
    <property type="component" value="Unassembled WGS sequence"/>
</dbReference>
<accession>A0A944GSU9</accession>
<organism evidence="2 3">
    <name type="scientific">Roseibium polysiphoniae</name>
    <dbReference type="NCBI Taxonomy" id="2571221"/>
    <lineage>
        <taxon>Bacteria</taxon>
        <taxon>Pseudomonadati</taxon>
        <taxon>Pseudomonadota</taxon>
        <taxon>Alphaproteobacteria</taxon>
        <taxon>Hyphomicrobiales</taxon>
        <taxon>Stappiaceae</taxon>
        <taxon>Roseibium</taxon>
    </lineage>
</organism>
<sequence>MVEEVDGAGERAEGPGQGQRLVVIYHGYSSGRASIDGICEVVEKAYPGAIIHAPSMPYANVFCRVGAAQIVADQIAEISALDDTHGFDDIVIIGHSMGAVIGRRVFIEASDLERDWPSHASDTVLSRVEPPLADLKPCVWAEKVSRLVLVAGMSRGWSIDGAKSGVQELLWRLGATYGHLMPGRKPTIFDIRKGAPFIVQTRLRWLQFLESALPKPKVMQLLGTVDDMVSPDDSVDYADANSGDHFRLIEVPASGHASIAVVGEDEKASAGENEIRRKRAEILHAVLTDHTEVLDNRRIERGYLNDELPPPRDERVKDLLFIIHGIRDRGYWTKKIAARVKWQVAAEAQKSLQKMEELSRASAGPSAETDVAAAREACEVASEGRSVVTRTPSYGYFPILPFVLPWYRRQKVEWLMDQYVEARTSYPAADFHYMGHSNGTYLCARALQDYPASSFRRIMFAGSVVRTDYDWKQLVDGGRVEKILNLRATFDWVVALFPNGLRWFRNFFDLGGAGHTGFITQLDDDVLYQLDERGVSKFVRGAHSAGKRESLWDEICDFIVIGKGPAANDQDFVEGQPWYSRLLGWGAPVFLLLIAAVVFSIGGFLFYTLGVDFVTWLSGGSGDATLSLWQLWLAQGGLIHMLCLLIFIGILRFMSLRF</sequence>
<evidence type="ECO:0000256" key="1">
    <source>
        <dbReference type="SAM" id="Phobius"/>
    </source>
</evidence>
<name>A0A944GSU9_9HYPH</name>
<comment type="caution">
    <text evidence="2">The sequence shown here is derived from an EMBL/GenBank/DDBJ whole genome shotgun (WGS) entry which is preliminary data.</text>
</comment>
<evidence type="ECO:0000313" key="2">
    <source>
        <dbReference type="EMBL" id="MBS8260542.1"/>
    </source>
</evidence>
<feature type="transmembrane region" description="Helical" evidence="1">
    <location>
        <begin position="589"/>
        <end position="609"/>
    </location>
</feature>
<feature type="transmembrane region" description="Helical" evidence="1">
    <location>
        <begin position="629"/>
        <end position="651"/>
    </location>
</feature>
<dbReference type="InterPro" id="IPR029058">
    <property type="entry name" value="AB_hydrolase_fold"/>
</dbReference>
<protein>
    <submittedName>
        <fullName evidence="2">Alpha/beta hydrolase</fullName>
    </submittedName>
</protein>
<gene>
    <name evidence="2" type="ORF">DYI23_09960</name>
</gene>
<dbReference type="RefSeq" id="WP_213216060.1">
    <property type="nucleotide sequence ID" value="NZ_QTKU01000002.1"/>
</dbReference>
<keyword evidence="1" id="KW-0812">Transmembrane</keyword>
<reference evidence="2" key="1">
    <citation type="submission" date="2018-08" db="EMBL/GenBank/DDBJ databases">
        <authorList>
            <person name="Jin W."/>
            <person name="Wang H."/>
            <person name="Yang Y."/>
            <person name="Li M."/>
            <person name="Liu J."/>
        </authorList>
    </citation>
    <scope>NUCLEOTIDE SEQUENCE</scope>
    <source>
        <strain evidence="2">AESS21</strain>
    </source>
</reference>